<evidence type="ECO:0000256" key="4">
    <source>
        <dbReference type="HAMAP-Rule" id="MF_00167"/>
    </source>
</evidence>
<dbReference type="NCBIfam" id="NF002469">
    <property type="entry name" value="PRK01712.1"/>
    <property type="match status" value="1"/>
</dbReference>
<dbReference type="Proteomes" id="UP001231941">
    <property type="component" value="Unassembled WGS sequence"/>
</dbReference>
<keyword evidence="1 4" id="KW-0963">Cytoplasm</keyword>
<reference evidence="5 6" key="1">
    <citation type="submission" date="2023-08" db="EMBL/GenBank/DDBJ databases">
        <authorList>
            <person name="Park J.-S."/>
        </authorList>
    </citation>
    <scope>NUCLEOTIDE SEQUENCE [LARGE SCALE GENOMIC DNA]</scope>
    <source>
        <strain evidence="5 6">2205SS18-9</strain>
    </source>
</reference>
<evidence type="ECO:0000313" key="6">
    <source>
        <dbReference type="Proteomes" id="UP001231941"/>
    </source>
</evidence>
<dbReference type="NCBIfam" id="TIGR00202">
    <property type="entry name" value="csrA"/>
    <property type="match status" value="1"/>
</dbReference>
<dbReference type="PANTHER" id="PTHR34984">
    <property type="entry name" value="CARBON STORAGE REGULATOR"/>
    <property type="match status" value="1"/>
</dbReference>
<name>A0ABT9J2P2_9BACL</name>
<dbReference type="InterPro" id="IPR003751">
    <property type="entry name" value="CsrA"/>
</dbReference>
<keyword evidence="4" id="KW-1005">Bacterial flagellum biogenesis</keyword>
<dbReference type="InterPro" id="IPR036107">
    <property type="entry name" value="CsrA_sf"/>
</dbReference>
<dbReference type="SUPFAM" id="SSF117130">
    <property type="entry name" value="CsrA-like"/>
    <property type="match status" value="1"/>
</dbReference>
<evidence type="ECO:0000256" key="3">
    <source>
        <dbReference type="ARBA" id="ARBA00022884"/>
    </source>
</evidence>
<evidence type="ECO:0000313" key="5">
    <source>
        <dbReference type="EMBL" id="MDP5275886.1"/>
    </source>
</evidence>
<dbReference type="EMBL" id="JAVAMP010000010">
    <property type="protein sequence ID" value="MDP5275886.1"/>
    <property type="molecule type" value="Genomic_DNA"/>
</dbReference>
<protein>
    <recommendedName>
        <fullName evidence="4">Translational regulator CsrA</fullName>
    </recommendedName>
</protein>
<comment type="similarity">
    <text evidence="4">Belongs to the CsrA/RsmA family.</text>
</comment>
<comment type="function">
    <text evidence="4">A translational regulator that binds mRNA to regulate translation initiation and/or mRNA stability. Usually binds in the 5'-UTR at or near the Shine-Dalgarno sequence preventing ribosome-binding, thus repressing translation. Its main target seems to be the major flagellin gene, while its function is anatagonized by FliW.</text>
</comment>
<dbReference type="Gene3D" id="2.60.40.4380">
    <property type="entry name" value="Translational regulator CsrA"/>
    <property type="match status" value="1"/>
</dbReference>
<keyword evidence="6" id="KW-1185">Reference proteome</keyword>
<evidence type="ECO:0000256" key="1">
    <source>
        <dbReference type="ARBA" id="ARBA00022490"/>
    </source>
</evidence>
<accession>A0ABT9J2P2</accession>
<evidence type="ECO:0000256" key="2">
    <source>
        <dbReference type="ARBA" id="ARBA00022845"/>
    </source>
</evidence>
<sequence>MLVLTRKTGQSIMIGDEIELTIIEAEGETVKVGISAPKEIQVYRMELYESIKQSNQEAASITIDPTILKNLFQKKQ</sequence>
<organism evidence="5 6">
    <name type="scientific">Chengkuizengella axinellae</name>
    <dbReference type="NCBI Taxonomy" id="3064388"/>
    <lineage>
        <taxon>Bacteria</taxon>
        <taxon>Bacillati</taxon>
        <taxon>Bacillota</taxon>
        <taxon>Bacilli</taxon>
        <taxon>Bacillales</taxon>
        <taxon>Paenibacillaceae</taxon>
        <taxon>Chengkuizengella</taxon>
    </lineage>
</organism>
<dbReference type="PANTHER" id="PTHR34984:SF1">
    <property type="entry name" value="CARBON STORAGE REGULATOR"/>
    <property type="match status" value="1"/>
</dbReference>
<dbReference type="RefSeq" id="WP_305993192.1">
    <property type="nucleotide sequence ID" value="NZ_JAVAMP010000010.1"/>
</dbReference>
<comment type="caution">
    <text evidence="5">The sequence shown here is derived from an EMBL/GenBank/DDBJ whole genome shotgun (WGS) entry which is preliminary data.</text>
</comment>
<comment type="subcellular location">
    <subcellularLocation>
        <location evidence="4">Cytoplasm</location>
    </subcellularLocation>
</comment>
<keyword evidence="4" id="KW-0678">Repressor</keyword>
<keyword evidence="3 4" id="KW-0694">RNA-binding</keyword>
<dbReference type="Pfam" id="PF02599">
    <property type="entry name" value="CsrA"/>
    <property type="match status" value="1"/>
</dbReference>
<keyword evidence="2 4" id="KW-0810">Translation regulation</keyword>
<gene>
    <name evidence="4 5" type="primary">csrA</name>
    <name evidence="5" type="ORF">Q5Y73_17445</name>
</gene>
<proteinExistence type="inferred from homology"/>
<dbReference type="HAMAP" id="MF_00167">
    <property type="entry name" value="CsrA"/>
    <property type="match status" value="1"/>
</dbReference>
<comment type="subunit">
    <text evidence="4">Homodimer; the beta-strands of each monomer intercalate to form a hydrophobic core, while the alpha-helices form wings that extend away from the core.</text>
</comment>